<dbReference type="PANTHER" id="PTHR40455">
    <property type="entry name" value="ANTITOXIN HIGA"/>
    <property type="match status" value="1"/>
</dbReference>
<evidence type="ECO:0000313" key="2">
    <source>
        <dbReference type="EMBL" id="TSH98334.1"/>
    </source>
</evidence>
<dbReference type="EMBL" id="VLTJ01000005">
    <property type="protein sequence ID" value="TSH98334.1"/>
    <property type="molecule type" value="Genomic_DNA"/>
</dbReference>
<dbReference type="InterPro" id="IPR001387">
    <property type="entry name" value="Cro/C1-type_HTH"/>
</dbReference>
<dbReference type="GO" id="GO:0001046">
    <property type="term" value="F:core promoter sequence-specific DNA binding"/>
    <property type="evidence" value="ECO:0007669"/>
    <property type="project" value="TreeGrafter"/>
</dbReference>
<name>A0A556AZI9_9BURK</name>
<accession>A0A556AZI9</accession>
<feature type="domain" description="HTH cro/C1-type" evidence="1">
    <location>
        <begin position="82"/>
        <end position="134"/>
    </location>
</feature>
<dbReference type="AlphaFoldDB" id="A0A556AZI9"/>
<dbReference type="RefSeq" id="WP_143946649.1">
    <property type="nucleotide sequence ID" value="NZ_BAABMB010000004.1"/>
</dbReference>
<reference evidence="2 3" key="1">
    <citation type="submission" date="2019-07" db="EMBL/GenBank/DDBJ databases">
        <title>Qingshengfaniella alkalisoli gen. nov., sp. nov., isolated from saline soil.</title>
        <authorList>
            <person name="Xu L."/>
            <person name="Huang X.-X."/>
            <person name="Sun J.-Q."/>
        </authorList>
    </citation>
    <scope>NUCLEOTIDE SEQUENCE [LARGE SCALE GENOMIC DNA]</scope>
    <source>
        <strain evidence="2 3">DSM 27279</strain>
    </source>
</reference>
<dbReference type="Proteomes" id="UP000318405">
    <property type="component" value="Unassembled WGS sequence"/>
</dbReference>
<protein>
    <submittedName>
        <fullName evidence="2">Transcriptional regulator</fullName>
    </submittedName>
</protein>
<proteinExistence type="predicted"/>
<evidence type="ECO:0000313" key="3">
    <source>
        <dbReference type="Proteomes" id="UP000318405"/>
    </source>
</evidence>
<dbReference type="PROSITE" id="PS50943">
    <property type="entry name" value="HTH_CROC1"/>
    <property type="match status" value="1"/>
</dbReference>
<organism evidence="2 3">
    <name type="scientific">Verticiella sediminum</name>
    <dbReference type="NCBI Taxonomy" id="1247510"/>
    <lineage>
        <taxon>Bacteria</taxon>
        <taxon>Pseudomonadati</taxon>
        <taxon>Pseudomonadota</taxon>
        <taxon>Betaproteobacteria</taxon>
        <taxon>Burkholderiales</taxon>
        <taxon>Alcaligenaceae</taxon>
        <taxon>Verticiella</taxon>
    </lineage>
</organism>
<evidence type="ECO:0000259" key="1">
    <source>
        <dbReference type="PROSITE" id="PS50943"/>
    </source>
</evidence>
<comment type="caution">
    <text evidence="2">The sequence shown here is derived from an EMBL/GenBank/DDBJ whole genome shotgun (WGS) entry which is preliminary data.</text>
</comment>
<sequence>MNVKDLCREWAAFHQRYGIGGPILDESHYEQMLALAEQLAEDAARSGVEAAPGLLDVVADGIREDEDRVHPWPDTAAPADVLRALINEHGLNQSEVPEVGSQGVVSEILRGRRELNLRQVKALSERFHVAPTVFMS</sequence>
<gene>
    <name evidence="2" type="ORF">FOZ76_03000</name>
</gene>
<dbReference type="OrthoDB" id="9796786at2"/>
<dbReference type="SMART" id="SM00530">
    <property type="entry name" value="HTH_XRE"/>
    <property type="match status" value="1"/>
</dbReference>
<keyword evidence="3" id="KW-1185">Reference proteome</keyword>
<dbReference type="PANTHER" id="PTHR40455:SF1">
    <property type="entry name" value="ANTITOXIN HIGA"/>
    <property type="match status" value="1"/>
</dbReference>
<dbReference type="GO" id="GO:0006355">
    <property type="term" value="P:regulation of DNA-templated transcription"/>
    <property type="evidence" value="ECO:0007669"/>
    <property type="project" value="InterPro"/>
</dbReference>
<dbReference type="InterPro" id="IPR039060">
    <property type="entry name" value="Antitox_HigA"/>
</dbReference>